<dbReference type="PROSITE" id="PS50011">
    <property type="entry name" value="PROTEIN_KINASE_DOM"/>
    <property type="match status" value="1"/>
</dbReference>
<dbReference type="FunFam" id="3.30.200.20:FF:000042">
    <property type="entry name" value="Aurora kinase A"/>
    <property type="match status" value="1"/>
</dbReference>
<dbReference type="Pfam" id="PF00069">
    <property type="entry name" value="Pkinase"/>
    <property type="match status" value="1"/>
</dbReference>
<comment type="caution">
    <text evidence="5">The sequence shown here is derived from an EMBL/GenBank/DDBJ whole genome shotgun (WGS) entry which is preliminary data.</text>
</comment>
<dbReference type="GO" id="GO:0005737">
    <property type="term" value="C:cytoplasm"/>
    <property type="evidence" value="ECO:0007669"/>
    <property type="project" value="TreeGrafter"/>
</dbReference>
<evidence type="ECO:0000259" key="4">
    <source>
        <dbReference type="PROSITE" id="PS50011"/>
    </source>
</evidence>
<dbReference type="Proteomes" id="UP001431209">
    <property type="component" value="Unassembled WGS sequence"/>
</dbReference>
<dbReference type="SUPFAM" id="SSF56112">
    <property type="entry name" value="Protein kinase-like (PK-like)"/>
    <property type="match status" value="1"/>
</dbReference>
<dbReference type="GO" id="GO:0004674">
    <property type="term" value="F:protein serine/threonine kinase activity"/>
    <property type="evidence" value="ECO:0007669"/>
    <property type="project" value="TreeGrafter"/>
</dbReference>
<evidence type="ECO:0000256" key="3">
    <source>
        <dbReference type="PROSITE-ProRule" id="PRU10141"/>
    </source>
</evidence>
<evidence type="ECO:0000313" key="6">
    <source>
        <dbReference type="EMBL" id="KAL0484322.1"/>
    </source>
</evidence>
<proteinExistence type="predicted"/>
<dbReference type="PANTHER" id="PTHR24346:SF30">
    <property type="entry name" value="MATERNAL EMBRYONIC LEUCINE ZIPPER KINASE"/>
    <property type="match status" value="1"/>
</dbReference>
<dbReference type="GO" id="GO:0005524">
    <property type="term" value="F:ATP binding"/>
    <property type="evidence" value="ECO:0007669"/>
    <property type="project" value="UniProtKB-UniRule"/>
</dbReference>
<protein>
    <submittedName>
        <fullName evidence="6">SNF1-related protein kinase catalytic subunit KIN10</fullName>
    </submittedName>
    <submittedName>
        <fullName evidence="5">SNF1-related protein kinase catalytic subunit alpha</fullName>
    </submittedName>
</protein>
<dbReference type="EMBL" id="JAOPGA020001034">
    <property type="protein sequence ID" value="KAL0484322.1"/>
    <property type="molecule type" value="Genomic_DNA"/>
</dbReference>
<keyword evidence="2 3" id="KW-0067">ATP-binding</keyword>
<dbReference type="AlphaFoldDB" id="A0AAW2YZ82"/>
<evidence type="ECO:0000256" key="2">
    <source>
        <dbReference type="ARBA" id="ARBA00022840"/>
    </source>
</evidence>
<keyword evidence="1 3" id="KW-0547">Nucleotide-binding</keyword>
<dbReference type="InterPro" id="IPR000719">
    <property type="entry name" value="Prot_kinase_dom"/>
</dbReference>
<evidence type="ECO:0000313" key="5">
    <source>
        <dbReference type="EMBL" id="KAL0482206.1"/>
    </source>
</evidence>
<dbReference type="PROSITE" id="PS00107">
    <property type="entry name" value="PROTEIN_KINASE_ATP"/>
    <property type="match status" value="1"/>
</dbReference>
<dbReference type="GO" id="GO:0035556">
    <property type="term" value="P:intracellular signal transduction"/>
    <property type="evidence" value="ECO:0007669"/>
    <property type="project" value="TreeGrafter"/>
</dbReference>
<accession>A0AAW2YZ82</accession>
<gene>
    <name evidence="6" type="ORF">AKO1_004971</name>
    <name evidence="5" type="ORF">AKO1_015125</name>
</gene>
<keyword evidence="5" id="KW-0808">Transferase</keyword>
<sequence length="471" mass="53948">MKIRQGLKLETKQAVSTYDHEGISPMPSAFISTYSMASTEEQQRNSIAVQDPEPTLNNMYNRVRYNSEHNTLIVNVGGLRVKTVQQSKNVFAAIIGVLKSHFKDAKDEDIRVHCLINYDDFHVEDDIIVEYSDMVKDVQEKYYKTVSRFTTEGILQKQHAKLKQLLQDRDVEMCLTVDARMIANRYIVDYGTEPSVGEGTYGIVYLATCKVTGSRVAIKQLNKNRISRLEMSSFVAREVNIMKRISSCRPRHPNVVQLYDVVETERSLYLVLEYCGKGPLESLTTERMQWPEKQAHKYFVQLSRGLHHLHNDVGILHRDLQLPNICLNDEDDVKILDFGMSQIFDKKTFYKEGFDFDPESVNTNSEDIDAEGGIRGNLYYASPEVLLGKKDVGPEVDVWALGVCLYKMLTGYLPFATAQKILMRTFTIPLEEEEELSEKAKDLLDRMLTTDVSKRITLSEILQHTWTTSVI</sequence>
<dbReference type="FunFam" id="1.10.510.10:FF:000571">
    <property type="entry name" value="Maternal embryonic leucine zipper kinase"/>
    <property type="match status" value="1"/>
</dbReference>
<dbReference type="InterPro" id="IPR017441">
    <property type="entry name" value="Protein_kinase_ATP_BS"/>
</dbReference>
<keyword evidence="7" id="KW-1185">Reference proteome</keyword>
<dbReference type="Gene3D" id="1.10.510.10">
    <property type="entry name" value="Transferase(Phosphotransferase) domain 1"/>
    <property type="match status" value="1"/>
</dbReference>
<feature type="binding site" evidence="3">
    <location>
        <position position="219"/>
    </location>
    <ligand>
        <name>ATP</name>
        <dbReference type="ChEBI" id="CHEBI:30616"/>
    </ligand>
</feature>
<organism evidence="5 7">
    <name type="scientific">Acrasis kona</name>
    <dbReference type="NCBI Taxonomy" id="1008807"/>
    <lineage>
        <taxon>Eukaryota</taxon>
        <taxon>Discoba</taxon>
        <taxon>Heterolobosea</taxon>
        <taxon>Tetramitia</taxon>
        <taxon>Eutetramitia</taxon>
        <taxon>Acrasidae</taxon>
        <taxon>Acrasis</taxon>
    </lineage>
</organism>
<evidence type="ECO:0000313" key="7">
    <source>
        <dbReference type="Proteomes" id="UP001431209"/>
    </source>
</evidence>
<name>A0AAW2YZ82_9EUKA</name>
<feature type="domain" description="Protein kinase" evidence="4">
    <location>
        <begin position="190"/>
        <end position="467"/>
    </location>
</feature>
<reference evidence="5 7" key="1">
    <citation type="submission" date="2024-03" db="EMBL/GenBank/DDBJ databases">
        <title>The Acrasis kona genome and developmental transcriptomes reveal deep origins of eukaryotic multicellular pathways.</title>
        <authorList>
            <person name="Sheikh S."/>
            <person name="Fu C.-J."/>
            <person name="Brown M.W."/>
            <person name="Baldauf S.L."/>
        </authorList>
    </citation>
    <scope>NUCLEOTIDE SEQUENCE [LARGE SCALE GENOMIC DNA]</scope>
    <source>
        <strain evidence="5 7">ATCC MYA-3509</strain>
    </source>
</reference>
<dbReference type="PANTHER" id="PTHR24346">
    <property type="entry name" value="MAP/MICROTUBULE AFFINITY-REGULATING KINASE"/>
    <property type="match status" value="1"/>
</dbReference>
<dbReference type="EMBL" id="JAOPGA020000827">
    <property type="protein sequence ID" value="KAL0482206.1"/>
    <property type="molecule type" value="Genomic_DNA"/>
</dbReference>
<keyword evidence="5" id="KW-0418">Kinase</keyword>
<evidence type="ECO:0000256" key="1">
    <source>
        <dbReference type="ARBA" id="ARBA00022741"/>
    </source>
</evidence>
<dbReference type="InterPro" id="IPR011009">
    <property type="entry name" value="Kinase-like_dom_sf"/>
</dbReference>